<keyword evidence="3" id="KW-0732">Signal</keyword>
<sequence length="496" mass="55347">MLKIKFFVEWLVMLKASLFILSSLVCSQVMAATWQDLQSLLPKGTQVSYLVVDAKNHKTIASFQDEILKTPASVQKLLTATTAKLELGENFRYQTVIEGDGQGVIGGVFQGDLNLHFSGDPTLTRAHLKKMLTDLKGLGIQSIDGDFVLNNSHFNGYQWSNGQPWNDLSVCYTSPSNAIIVNRNCVYGNLSVKEAEDTKATLFVPDYEPILVTSDIDVVTNKQRNEEFCALEVNRDSHNKFHLWGCMVPRKRAFPLSFAINDPEHYAQQIIEMELKSVGIDLSGEVKIDSQEKAYEKSAILALYQSPPLADLLTRMLKRSDNLIADSIFKTIGGHYYQQPGNFRNGAQAMREILKKHKVDLENAYIADGSGLSRHNLMSAELLITVMKFVYQQDKKLHLMDSLAVSGVDGTLKYHRGVNDEALKGKIIAKTGSLKGVANLVGVVKSDLGDRFFVLMINGYNRAYSSTNAKQPRSKDASVYLFEKAFFNRIYSGDNS</sequence>
<dbReference type="SUPFAM" id="SSF56601">
    <property type="entry name" value="beta-lactamase/transpeptidase-like"/>
    <property type="match status" value="1"/>
</dbReference>
<keyword evidence="5" id="KW-1185">Reference proteome</keyword>
<dbReference type="PRINTS" id="PR00922">
    <property type="entry name" value="DADACBPTASE3"/>
</dbReference>
<keyword evidence="4" id="KW-0121">Carboxypeptidase</keyword>
<dbReference type="EC" id="3.4.16.4" evidence="4"/>
<dbReference type="PANTHER" id="PTHR30023">
    <property type="entry name" value="D-ALANYL-D-ALANINE CARBOXYPEPTIDASE"/>
    <property type="match status" value="1"/>
</dbReference>
<organism evidence="4 5">
    <name type="scientific">Psychromonas aquatilis</name>
    <dbReference type="NCBI Taxonomy" id="2005072"/>
    <lineage>
        <taxon>Bacteria</taxon>
        <taxon>Pseudomonadati</taxon>
        <taxon>Pseudomonadota</taxon>
        <taxon>Gammaproteobacteria</taxon>
        <taxon>Alteromonadales</taxon>
        <taxon>Psychromonadaceae</taxon>
        <taxon>Psychromonas</taxon>
    </lineage>
</organism>
<evidence type="ECO:0000313" key="4">
    <source>
        <dbReference type="EMBL" id="MEL0628004.1"/>
    </source>
</evidence>
<reference evidence="4 5" key="1">
    <citation type="submission" date="2024-02" db="EMBL/GenBank/DDBJ databases">
        <title>Bacteria isolated from the canopy kelp, Nereocystis luetkeana.</title>
        <authorList>
            <person name="Pfister C.A."/>
            <person name="Younker I.T."/>
            <person name="Light S.H."/>
        </authorList>
    </citation>
    <scope>NUCLEOTIDE SEQUENCE [LARGE SCALE GENOMIC DNA]</scope>
    <source>
        <strain evidence="4 5">TI.1.05</strain>
    </source>
</reference>
<comment type="caution">
    <text evidence="4">The sequence shown here is derived from an EMBL/GenBank/DDBJ whole genome shotgun (WGS) entry which is preliminary data.</text>
</comment>
<dbReference type="RefSeq" id="WP_341595944.1">
    <property type="nucleotide sequence ID" value="NZ_JBAKAZ010000001.1"/>
</dbReference>
<proteinExistence type="inferred from homology"/>
<dbReference type="Proteomes" id="UP001369082">
    <property type="component" value="Unassembled WGS sequence"/>
</dbReference>
<name>A0ABU9GL76_9GAMM</name>
<comment type="similarity">
    <text evidence="1">Belongs to the peptidase S13 family.</text>
</comment>
<evidence type="ECO:0000256" key="2">
    <source>
        <dbReference type="ARBA" id="ARBA00022801"/>
    </source>
</evidence>
<dbReference type="EMBL" id="JBAKAZ010000001">
    <property type="protein sequence ID" value="MEL0628004.1"/>
    <property type="molecule type" value="Genomic_DNA"/>
</dbReference>
<evidence type="ECO:0000256" key="1">
    <source>
        <dbReference type="ARBA" id="ARBA00006096"/>
    </source>
</evidence>
<dbReference type="PANTHER" id="PTHR30023:SF0">
    <property type="entry name" value="PENICILLIN-SENSITIVE CARBOXYPEPTIDASE A"/>
    <property type="match status" value="1"/>
</dbReference>
<protein>
    <submittedName>
        <fullName evidence="4">D-alanyl-D-alanine carboxypeptidase/D-alanyl-D-alanine-endopeptidase</fullName>
        <ecNumber evidence="4">3.4.16.4</ecNumber>
    </submittedName>
</protein>
<gene>
    <name evidence="4" type="primary">dacB</name>
    <name evidence="4" type="ORF">V6256_00165</name>
</gene>
<feature type="chain" id="PRO_5045649126" evidence="3">
    <location>
        <begin position="32"/>
        <end position="496"/>
    </location>
</feature>
<evidence type="ECO:0000256" key="3">
    <source>
        <dbReference type="SAM" id="SignalP"/>
    </source>
</evidence>
<dbReference type="Gene3D" id="3.50.80.20">
    <property type="entry name" value="D-Ala-D-Ala carboxypeptidase C, peptidase S13"/>
    <property type="match status" value="1"/>
</dbReference>
<dbReference type="GO" id="GO:0009002">
    <property type="term" value="F:serine-type D-Ala-D-Ala carboxypeptidase activity"/>
    <property type="evidence" value="ECO:0007669"/>
    <property type="project" value="UniProtKB-EC"/>
</dbReference>
<feature type="signal peptide" evidence="3">
    <location>
        <begin position="1"/>
        <end position="31"/>
    </location>
</feature>
<dbReference type="InterPro" id="IPR012338">
    <property type="entry name" value="Beta-lactam/transpept-like"/>
</dbReference>
<accession>A0ABU9GL76</accession>
<keyword evidence="2 4" id="KW-0378">Hydrolase</keyword>
<keyword evidence="4" id="KW-0645">Protease</keyword>
<dbReference type="NCBIfam" id="TIGR00666">
    <property type="entry name" value="PBP4"/>
    <property type="match status" value="1"/>
</dbReference>
<dbReference type="InterPro" id="IPR000667">
    <property type="entry name" value="Peptidase_S13"/>
</dbReference>
<dbReference type="Gene3D" id="3.40.710.10">
    <property type="entry name" value="DD-peptidase/beta-lactamase superfamily"/>
    <property type="match status" value="1"/>
</dbReference>
<dbReference type="Pfam" id="PF02113">
    <property type="entry name" value="Peptidase_S13"/>
    <property type="match status" value="1"/>
</dbReference>
<evidence type="ECO:0000313" key="5">
    <source>
        <dbReference type="Proteomes" id="UP001369082"/>
    </source>
</evidence>